<evidence type="ECO:0000256" key="1">
    <source>
        <dbReference type="ARBA" id="ARBA00004167"/>
    </source>
</evidence>
<evidence type="ECO:0000256" key="8">
    <source>
        <dbReference type="RuleBase" id="RU000461"/>
    </source>
</evidence>
<keyword evidence="5 8" id="KW-0560">Oxidoreductase</keyword>
<sequence length="375" mass="42948">MGWPSIGETLQLYSQHPNVFLSTRHKRYGEIFKTHILGCPCVMLASPEAARFVLVTQAHLFKPTYPRSKENLIGPSALFFHGSEYHKRMRKLVQASLRPEVLRRLVVDIEALTLSALSSWADHGRLSFEVGILAIFGHLEPHYKEELQKNYTIVERGYNSFPTNLPGTRYRKALKDTTASAMTWIIKYLHDSPKLLEAVKAEQKAIYQSNGNGKSHLTWYQTRKMPVTYKVILESLRLASIISFTFREAVADVEYKGYLIPKGWKVMPLFRNIHHNPEFFANPQKFDPMRFEGTLRPNTFMPFGSGVHACPGNELAKLEMLILVHHLASHFRYELVGCESGIEYSPFPVPLHGLPARFWRDVDKHSQAPFSSHIS</sequence>
<feature type="binding site" description="axial binding residue" evidence="7">
    <location>
        <position position="310"/>
    </location>
    <ligand>
        <name>heme</name>
        <dbReference type="ChEBI" id="CHEBI:30413"/>
    </ligand>
    <ligandPart>
        <name>Fe</name>
        <dbReference type="ChEBI" id="CHEBI:18248"/>
    </ligandPart>
</feature>
<dbReference type="PANTHER" id="PTHR24286">
    <property type="entry name" value="CYTOCHROME P450 26"/>
    <property type="match status" value="1"/>
</dbReference>
<proteinExistence type="inferred from homology"/>
<dbReference type="GO" id="GO:0020037">
    <property type="term" value="F:heme binding"/>
    <property type="evidence" value="ECO:0007669"/>
    <property type="project" value="InterPro"/>
</dbReference>
<name>A0AAW2WBL3_9LAMI</name>
<comment type="subcellular location">
    <subcellularLocation>
        <location evidence="1">Membrane</location>
        <topology evidence="1">Single-pass membrane protein</topology>
    </subcellularLocation>
</comment>
<keyword evidence="8" id="KW-0503">Monooxygenase</keyword>
<comment type="caution">
    <text evidence="9">The sequence shown here is derived from an EMBL/GenBank/DDBJ whole genome shotgun (WGS) entry which is preliminary data.</text>
</comment>
<dbReference type="Gene3D" id="1.10.630.10">
    <property type="entry name" value="Cytochrome P450"/>
    <property type="match status" value="2"/>
</dbReference>
<dbReference type="SUPFAM" id="SSF48264">
    <property type="entry name" value="Cytochrome P450"/>
    <property type="match status" value="1"/>
</dbReference>
<keyword evidence="4" id="KW-1133">Transmembrane helix</keyword>
<dbReference type="AlphaFoldDB" id="A0AAW2WBL3"/>
<organism evidence="9">
    <name type="scientific">Sesamum latifolium</name>
    <dbReference type="NCBI Taxonomy" id="2727402"/>
    <lineage>
        <taxon>Eukaryota</taxon>
        <taxon>Viridiplantae</taxon>
        <taxon>Streptophyta</taxon>
        <taxon>Embryophyta</taxon>
        <taxon>Tracheophyta</taxon>
        <taxon>Spermatophyta</taxon>
        <taxon>Magnoliopsida</taxon>
        <taxon>eudicotyledons</taxon>
        <taxon>Gunneridae</taxon>
        <taxon>Pentapetalae</taxon>
        <taxon>asterids</taxon>
        <taxon>lamiids</taxon>
        <taxon>Lamiales</taxon>
        <taxon>Pedaliaceae</taxon>
        <taxon>Sesamum</taxon>
    </lineage>
</organism>
<accession>A0AAW2WBL3</accession>
<dbReference type="InterPro" id="IPR001128">
    <property type="entry name" value="Cyt_P450"/>
</dbReference>
<evidence type="ECO:0000256" key="6">
    <source>
        <dbReference type="ARBA" id="ARBA00023004"/>
    </source>
</evidence>
<reference evidence="9" key="2">
    <citation type="journal article" date="2024" name="Plant">
        <title>Genomic evolution and insights into agronomic trait innovations of Sesamum species.</title>
        <authorList>
            <person name="Miao H."/>
            <person name="Wang L."/>
            <person name="Qu L."/>
            <person name="Liu H."/>
            <person name="Sun Y."/>
            <person name="Le M."/>
            <person name="Wang Q."/>
            <person name="Wei S."/>
            <person name="Zheng Y."/>
            <person name="Lin W."/>
            <person name="Duan Y."/>
            <person name="Cao H."/>
            <person name="Xiong S."/>
            <person name="Wang X."/>
            <person name="Wei L."/>
            <person name="Li C."/>
            <person name="Ma Q."/>
            <person name="Ju M."/>
            <person name="Zhao R."/>
            <person name="Li G."/>
            <person name="Mu C."/>
            <person name="Tian Q."/>
            <person name="Mei H."/>
            <person name="Zhang T."/>
            <person name="Gao T."/>
            <person name="Zhang H."/>
        </authorList>
    </citation>
    <scope>NUCLEOTIDE SEQUENCE</scope>
    <source>
        <strain evidence="9">KEN1</strain>
    </source>
</reference>
<comment type="cofactor">
    <cofactor evidence="7">
        <name>heme</name>
        <dbReference type="ChEBI" id="CHEBI:30413"/>
    </cofactor>
</comment>
<dbReference type="InterPro" id="IPR036396">
    <property type="entry name" value="Cyt_P450_sf"/>
</dbReference>
<gene>
    <name evidence="9" type="ORF">Slati_2354900</name>
</gene>
<dbReference type="PROSITE" id="PS00086">
    <property type="entry name" value="CYTOCHROME_P450"/>
    <property type="match status" value="1"/>
</dbReference>
<reference evidence="9" key="1">
    <citation type="submission" date="2020-06" db="EMBL/GenBank/DDBJ databases">
        <authorList>
            <person name="Li T."/>
            <person name="Hu X."/>
            <person name="Zhang T."/>
            <person name="Song X."/>
            <person name="Zhang H."/>
            <person name="Dai N."/>
            <person name="Sheng W."/>
            <person name="Hou X."/>
            <person name="Wei L."/>
        </authorList>
    </citation>
    <scope>NUCLEOTIDE SEQUENCE</scope>
    <source>
        <strain evidence="9">KEN1</strain>
        <tissue evidence="9">Leaf</tissue>
    </source>
</reference>
<dbReference type="Pfam" id="PF00067">
    <property type="entry name" value="p450"/>
    <property type="match status" value="2"/>
</dbReference>
<dbReference type="GO" id="GO:0016125">
    <property type="term" value="P:sterol metabolic process"/>
    <property type="evidence" value="ECO:0007669"/>
    <property type="project" value="TreeGrafter"/>
</dbReference>
<dbReference type="PANTHER" id="PTHR24286:SF376">
    <property type="entry name" value="ABSCISIC ACID 8'-HYDROXYLASE 4"/>
    <property type="match status" value="1"/>
</dbReference>
<keyword evidence="7 8" id="KW-0349">Heme</keyword>
<evidence type="ECO:0000256" key="3">
    <source>
        <dbReference type="ARBA" id="ARBA00022723"/>
    </source>
</evidence>
<keyword evidence="4" id="KW-0472">Membrane</keyword>
<evidence type="ECO:0000256" key="4">
    <source>
        <dbReference type="ARBA" id="ARBA00022989"/>
    </source>
</evidence>
<protein>
    <submittedName>
        <fullName evidence="9">Abscisic acid 8'-hydroxylase</fullName>
    </submittedName>
</protein>
<keyword evidence="2" id="KW-0812">Transmembrane</keyword>
<evidence type="ECO:0000256" key="2">
    <source>
        <dbReference type="ARBA" id="ARBA00022692"/>
    </source>
</evidence>
<dbReference type="EMBL" id="JACGWN010000008">
    <property type="protein sequence ID" value="KAL0438719.1"/>
    <property type="molecule type" value="Genomic_DNA"/>
</dbReference>
<dbReference type="InterPro" id="IPR017972">
    <property type="entry name" value="Cyt_P450_CS"/>
</dbReference>
<comment type="similarity">
    <text evidence="8">Belongs to the cytochrome P450 family.</text>
</comment>
<keyword evidence="6 7" id="KW-0408">Iron</keyword>
<keyword evidence="3 7" id="KW-0479">Metal-binding</keyword>
<evidence type="ECO:0000256" key="7">
    <source>
        <dbReference type="PIRSR" id="PIRSR602401-1"/>
    </source>
</evidence>
<dbReference type="PRINTS" id="PR00463">
    <property type="entry name" value="EP450I"/>
</dbReference>
<evidence type="ECO:0000313" key="9">
    <source>
        <dbReference type="EMBL" id="KAL0438719.1"/>
    </source>
</evidence>
<dbReference type="PRINTS" id="PR00385">
    <property type="entry name" value="P450"/>
</dbReference>
<dbReference type="GO" id="GO:0010295">
    <property type="term" value="F:(+)-abscisic acid 8'-hydroxylase activity"/>
    <property type="evidence" value="ECO:0007669"/>
    <property type="project" value="TreeGrafter"/>
</dbReference>
<dbReference type="InterPro" id="IPR002401">
    <property type="entry name" value="Cyt_P450_E_grp-I"/>
</dbReference>
<dbReference type="GO" id="GO:0016020">
    <property type="term" value="C:membrane"/>
    <property type="evidence" value="ECO:0007669"/>
    <property type="project" value="UniProtKB-SubCell"/>
</dbReference>
<evidence type="ECO:0000256" key="5">
    <source>
        <dbReference type="ARBA" id="ARBA00023002"/>
    </source>
</evidence>
<dbReference type="GO" id="GO:0005506">
    <property type="term" value="F:iron ion binding"/>
    <property type="evidence" value="ECO:0007669"/>
    <property type="project" value="InterPro"/>
</dbReference>